<dbReference type="AlphaFoldDB" id="G8R570"/>
<organism evidence="2 3">
    <name type="scientific">Owenweeksia hongkongensis (strain DSM 17368 / CIP 108786 / JCM 12287 / NRRL B-23963 / UST20020801)</name>
    <dbReference type="NCBI Taxonomy" id="926562"/>
    <lineage>
        <taxon>Bacteria</taxon>
        <taxon>Pseudomonadati</taxon>
        <taxon>Bacteroidota</taxon>
        <taxon>Flavobacteriia</taxon>
        <taxon>Flavobacteriales</taxon>
        <taxon>Owenweeksiaceae</taxon>
        <taxon>Owenweeksia</taxon>
    </lineage>
</organism>
<keyword evidence="3" id="KW-1185">Reference proteome</keyword>
<reference evidence="2 3" key="1">
    <citation type="journal article" date="2012" name="Stand. Genomic Sci.">
        <title>Genome sequence of the orange-pigmented seawater bacterium Owenweeksia hongkongensis type strain (UST20020801(T)).</title>
        <authorList>
            <person name="Riedel T."/>
            <person name="Held B."/>
            <person name="Nolan M."/>
            <person name="Lucas S."/>
            <person name="Lapidus A."/>
            <person name="Tice H."/>
            <person name="Del Rio T.G."/>
            <person name="Cheng J.F."/>
            <person name="Han C."/>
            <person name="Tapia R."/>
            <person name="Goodwin L.A."/>
            <person name="Pitluck S."/>
            <person name="Liolios K."/>
            <person name="Mavromatis K."/>
            <person name="Pagani I."/>
            <person name="Ivanova N."/>
            <person name="Mikhailova N."/>
            <person name="Pati A."/>
            <person name="Chen A."/>
            <person name="Palaniappan K."/>
            <person name="Rohde M."/>
            <person name="Tindall B.J."/>
            <person name="Detter J.C."/>
            <person name="Goker M."/>
            <person name="Woyke T."/>
            <person name="Bristow J."/>
            <person name="Eisen J.A."/>
            <person name="Markowitz V."/>
            <person name="Hugenholtz P."/>
            <person name="Klenk H.P."/>
            <person name="Kyrpides N.C."/>
        </authorList>
    </citation>
    <scope>NUCLEOTIDE SEQUENCE</scope>
    <source>
        <strain evidence="3">DSM 17368 / JCM 12287 / NRRL B-23963</strain>
    </source>
</reference>
<feature type="domain" description="Outer membrane protein beta-barrel" evidence="1">
    <location>
        <begin position="37"/>
        <end position="210"/>
    </location>
</feature>
<evidence type="ECO:0000259" key="1">
    <source>
        <dbReference type="Pfam" id="PF13568"/>
    </source>
</evidence>
<name>G8R570_OWEHD</name>
<dbReference type="STRING" id="926562.Oweho_0057"/>
<protein>
    <recommendedName>
        <fullName evidence="1">Outer membrane protein beta-barrel domain-containing protein</fullName>
    </recommendedName>
</protein>
<evidence type="ECO:0000313" key="2">
    <source>
        <dbReference type="EMBL" id="AEV31081.1"/>
    </source>
</evidence>
<dbReference type="EMBL" id="CP003156">
    <property type="protein sequence ID" value="AEV31081.1"/>
    <property type="molecule type" value="Genomic_DNA"/>
</dbReference>
<dbReference type="eggNOG" id="COG3637">
    <property type="taxonomic scope" value="Bacteria"/>
</dbReference>
<sequence>MKVALTLFLSMSFFFKMGAQAALILLFFGNKLARPDLHLSLDAGLNFSNISQVDGDMRIGPNFGLGLHVGLTDQLFLVPEFKALSTRGLKSVKNPVFDLPADIQNLSVASVESFVRLNYLDFPVLLQYRTKKHFYFSGGIEACFLNKANYQTDIVLDNGNELELRQDVKSKLKKFDLGIPIEVGYVIFPAVDGKGMDVRLRYTFGLFDVLDGATSSPAKNSNFQLIATFPIVYPEDKEKKK</sequence>
<dbReference type="Pfam" id="PF13568">
    <property type="entry name" value="OMP_b-brl_2"/>
    <property type="match status" value="1"/>
</dbReference>
<accession>G8R570</accession>
<dbReference type="Proteomes" id="UP000005631">
    <property type="component" value="Chromosome"/>
</dbReference>
<dbReference type="HOGENOM" id="CLU_1150945_0_0_10"/>
<dbReference type="KEGG" id="oho:Oweho_0057"/>
<proteinExistence type="predicted"/>
<dbReference type="InterPro" id="IPR025665">
    <property type="entry name" value="Beta-barrel_OMP_2"/>
</dbReference>
<evidence type="ECO:0000313" key="3">
    <source>
        <dbReference type="Proteomes" id="UP000005631"/>
    </source>
</evidence>
<gene>
    <name evidence="2" type="ordered locus">Oweho_0057</name>
</gene>